<feature type="transmembrane region" description="Helical" evidence="9">
    <location>
        <begin position="312"/>
        <end position="334"/>
    </location>
</feature>
<keyword evidence="6 9" id="KW-1133">Transmembrane helix</keyword>
<reference evidence="10" key="1">
    <citation type="submission" date="2022-05" db="EMBL/GenBank/DDBJ databases">
        <authorList>
            <person name="Tuo L."/>
        </authorList>
    </citation>
    <scope>NUCLEOTIDE SEQUENCE</scope>
    <source>
        <strain evidence="10">BSK12Z-4</strain>
    </source>
</reference>
<gene>
    <name evidence="10" type="ORF">M8330_00335</name>
</gene>
<feature type="region of interest" description="Disordered" evidence="8">
    <location>
        <begin position="390"/>
        <end position="415"/>
    </location>
</feature>
<evidence type="ECO:0000256" key="7">
    <source>
        <dbReference type="ARBA" id="ARBA00023136"/>
    </source>
</evidence>
<comment type="similarity">
    <text evidence="2">Belongs to the autoinducer-2 exporter (AI-2E) (TC 2.A.86) family.</text>
</comment>
<evidence type="ECO:0000256" key="1">
    <source>
        <dbReference type="ARBA" id="ARBA00004651"/>
    </source>
</evidence>
<dbReference type="PANTHER" id="PTHR21716">
    <property type="entry name" value="TRANSMEMBRANE PROTEIN"/>
    <property type="match status" value="1"/>
</dbReference>
<keyword evidence="7 9" id="KW-0472">Membrane</keyword>
<dbReference type="PANTHER" id="PTHR21716:SF53">
    <property type="entry name" value="PERMEASE PERM-RELATED"/>
    <property type="match status" value="1"/>
</dbReference>
<dbReference type="Pfam" id="PF01594">
    <property type="entry name" value="AI-2E_transport"/>
    <property type="match status" value="1"/>
</dbReference>
<accession>A0A9X2D3T9</accession>
<organism evidence="10 11">
    <name type="scientific">Nocardioides bruguierae</name>
    <dbReference type="NCBI Taxonomy" id="2945102"/>
    <lineage>
        <taxon>Bacteria</taxon>
        <taxon>Bacillati</taxon>
        <taxon>Actinomycetota</taxon>
        <taxon>Actinomycetes</taxon>
        <taxon>Propionibacteriales</taxon>
        <taxon>Nocardioidaceae</taxon>
        <taxon>Nocardioides</taxon>
    </lineage>
</organism>
<feature type="compositionally biased region" description="Acidic residues" evidence="8">
    <location>
        <begin position="396"/>
        <end position="406"/>
    </location>
</feature>
<feature type="compositionally biased region" description="Basic and acidic residues" evidence="8">
    <location>
        <begin position="9"/>
        <end position="18"/>
    </location>
</feature>
<dbReference type="InterPro" id="IPR002549">
    <property type="entry name" value="AI-2E-like"/>
</dbReference>
<feature type="transmembrane region" description="Helical" evidence="9">
    <location>
        <begin position="182"/>
        <end position="211"/>
    </location>
</feature>
<dbReference type="AlphaFoldDB" id="A0A9X2D3T9"/>
<dbReference type="Proteomes" id="UP001139485">
    <property type="component" value="Unassembled WGS sequence"/>
</dbReference>
<evidence type="ECO:0000256" key="4">
    <source>
        <dbReference type="ARBA" id="ARBA00022475"/>
    </source>
</evidence>
<proteinExistence type="inferred from homology"/>
<evidence type="ECO:0000256" key="5">
    <source>
        <dbReference type="ARBA" id="ARBA00022692"/>
    </source>
</evidence>
<dbReference type="GO" id="GO:0055085">
    <property type="term" value="P:transmembrane transport"/>
    <property type="evidence" value="ECO:0007669"/>
    <property type="project" value="TreeGrafter"/>
</dbReference>
<evidence type="ECO:0000313" key="10">
    <source>
        <dbReference type="EMBL" id="MCM0618735.1"/>
    </source>
</evidence>
<keyword evidence="11" id="KW-1185">Reference proteome</keyword>
<comment type="caution">
    <text evidence="10">The sequence shown here is derived from an EMBL/GenBank/DDBJ whole genome shotgun (WGS) entry which is preliminary data.</text>
</comment>
<feature type="transmembrane region" description="Helical" evidence="9">
    <location>
        <begin position="105"/>
        <end position="127"/>
    </location>
</feature>
<feature type="transmembrane region" description="Helical" evidence="9">
    <location>
        <begin position="346"/>
        <end position="375"/>
    </location>
</feature>
<keyword evidence="4" id="KW-1003">Cell membrane</keyword>
<comment type="subcellular location">
    <subcellularLocation>
        <location evidence="1">Cell membrane</location>
        <topology evidence="1">Multi-pass membrane protein</topology>
    </subcellularLocation>
</comment>
<dbReference type="GO" id="GO:0005886">
    <property type="term" value="C:plasma membrane"/>
    <property type="evidence" value="ECO:0007669"/>
    <property type="project" value="UniProtKB-SubCell"/>
</dbReference>
<keyword evidence="3" id="KW-0813">Transport</keyword>
<evidence type="ECO:0000256" key="6">
    <source>
        <dbReference type="ARBA" id="ARBA00022989"/>
    </source>
</evidence>
<evidence type="ECO:0000313" key="11">
    <source>
        <dbReference type="Proteomes" id="UP001139485"/>
    </source>
</evidence>
<feature type="compositionally biased region" description="Low complexity" evidence="8">
    <location>
        <begin position="19"/>
        <end position="32"/>
    </location>
</feature>
<feature type="transmembrane region" description="Helical" evidence="9">
    <location>
        <begin position="253"/>
        <end position="275"/>
    </location>
</feature>
<dbReference type="EMBL" id="JAMOIL010000001">
    <property type="protein sequence ID" value="MCM0618735.1"/>
    <property type="molecule type" value="Genomic_DNA"/>
</dbReference>
<evidence type="ECO:0000256" key="3">
    <source>
        <dbReference type="ARBA" id="ARBA00022448"/>
    </source>
</evidence>
<feature type="transmembrane region" description="Helical" evidence="9">
    <location>
        <begin position="51"/>
        <end position="69"/>
    </location>
</feature>
<keyword evidence="5 9" id="KW-0812">Transmembrane</keyword>
<sequence>MPEPTPEQTPEHTPERPSADPSPDPSADAVADGRPTYEAAIGHGIRWASSWTLRWLIIGLGVAATLWVVGLLWPAVFPILLGLIVATVLAPPARFLQQRLHFPSALAAATVLVVGLGALGGVVAAVLPSVVSQGSELGSSITGGLRQLQEVAVNAGIGIDQSDIDSAVDEMVSRVRSSSGSIATGVLTGVNAVTSGLVTGLLTLVLAFLFVKDGERFLPWLGGLLGPRTGPHVTEVLGRSWDTLGGFIRAQAVVGFLDAVFIAIGLVLLGVPLVLPLALLTFLAAFVPVVGAVAAGAVAVLVALVDQGPITALLVIGLVVLVQNVEGNLLSPWLQGRSLRLHAGVVLLSVTLGSSLFGVAGAFLAVPTAAVLGVLSRYLVEQARLAAGEPVHTDAADGDEGPDDTAEDARQVSPA</sequence>
<evidence type="ECO:0000256" key="9">
    <source>
        <dbReference type="SAM" id="Phobius"/>
    </source>
</evidence>
<protein>
    <submittedName>
        <fullName evidence="10">AI-2E family transporter</fullName>
    </submittedName>
</protein>
<evidence type="ECO:0000256" key="8">
    <source>
        <dbReference type="SAM" id="MobiDB-lite"/>
    </source>
</evidence>
<feature type="region of interest" description="Disordered" evidence="8">
    <location>
        <begin position="1"/>
        <end position="32"/>
    </location>
</feature>
<name>A0A9X2D3T9_9ACTN</name>
<feature type="transmembrane region" description="Helical" evidence="9">
    <location>
        <begin position="281"/>
        <end position="305"/>
    </location>
</feature>
<dbReference type="RefSeq" id="WP_250825706.1">
    <property type="nucleotide sequence ID" value="NZ_JAMOIL010000001.1"/>
</dbReference>
<evidence type="ECO:0000256" key="2">
    <source>
        <dbReference type="ARBA" id="ARBA00009773"/>
    </source>
</evidence>